<protein>
    <submittedName>
        <fullName evidence="1">Uncharacterized protein</fullName>
    </submittedName>
</protein>
<gene>
    <name evidence="1" type="ORF">O6H91_09G008100</name>
</gene>
<dbReference type="Proteomes" id="UP001162992">
    <property type="component" value="Chromosome 9"/>
</dbReference>
<keyword evidence="2" id="KW-1185">Reference proteome</keyword>
<sequence>MLSHTAFKHESAGESFAVGNSQLHSLRQPFHHMLASPSSGALAQTTMQDQILNPSDSMLACPRGPLQERRLKPHADQVLKCPRCDSLNTKFCYYNNYSLTQPRHFCKNCKRYWTKGGALRNVPIGGGCRKNKRAKQRTADQAPSPAPAEEALLSSIRGDGSSSSSSLQQDFSAGASSPGLYTSNEGDGGFSLTFERLDQATRSFSVSSAPISINWAGQVSAPPALNLQPFDSKILALNLPGHHVKQEQTNQLHNGHGDLSSMYEPQLNLVAQASSSLTDNLVPYNLCLEGFGVHSSNGDLQWRLPPRLVTMAEEGHAANGRPLMQALEDLGSESFRHAKGRLPFECMPVSSEMDEHGSHSSPDWPPPADGFFESTADAGYWNNGTWPPDLTMYGMAGSQLL</sequence>
<organism evidence="1 2">
    <name type="scientific">Diphasiastrum complanatum</name>
    <name type="common">Issler's clubmoss</name>
    <name type="synonym">Lycopodium complanatum</name>
    <dbReference type="NCBI Taxonomy" id="34168"/>
    <lineage>
        <taxon>Eukaryota</taxon>
        <taxon>Viridiplantae</taxon>
        <taxon>Streptophyta</taxon>
        <taxon>Embryophyta</taxon>
        <taxon>Tracheophyta</taxon>
        <taxon>Lycopodiopsida</taxon>
        <taxon>Lycopodiales</taxon>
        <taxon>Lycopodiaceae</taxon>
        <taxon>Lycopodioideae</taxon>
        <taxon>Diphasiastrum</taxon>
    </lineage>
</organism>
<dbReference type="EMBL" id="CM055100">
    <property type="protein sequence ID" value="KAJ7542716.1"/>
    <property type="molecule type" value="Genomic_DNA"/>
</dbReference>
<reference evidence="2" key="1">
    <citation type="journal article" date="2024" name="Proc. Natl. Acad. Sci. U.S.A.">
        <title>Extraordinary preservation of gene collinearity over three hundred million years revealed in homosporous lycophytes.</title>
        <authorList>
            <person name="Li C."/>
            <person name="Wickell D."/>
            <person name="Kuo L.Y."/>
            <person name="Chen X."/>
            <person name="Nie B."/>
            <person name="Liao X."/>
            <person name="Peng D."/>
            <person name="Ji J."/>
            <person name="Jenkins J."/>
            <person name="Williams M."/>
            <person name="Shu S."/>
            <person name="Plott C."/>
            <person name="Barry K."/>
            <person name="Rajasekar S."/>
            <person name="Grimwood J."/>
            <person name="Han X."/>
            <person name="Sun S."/>
            <person name="Hou Z."/>
            <person name="He W."/>
            <person name="Dai G."/>
            <person name="Sun C."/>
            <person name="Schmutz J."/>
            <person name="Leebens-Mack J.H."/>
            <person name="Li F.W."/>
            <person name="Wang L."/>
        </authorList>
    </citation>
    <scope>NUCLEOTIDE SEQUENCE [LARGE SCALE GENOMIC DNA]</scope>
    <source>
        <strain evidence="2">cv. PW_Plant_1</strain>
    </source>
</reference>
<comment type="caution">
    <text evidence="1">The sequence shown here is derived from an EMBL/GenBank/DDBJ whole genome shotgun (WGS) entry which is preliminary data.</text>
</comment>
<proteinExistence type="predicted"/>
<evidence type="ECO:0000313" key="1">
    <source>
        <dbReference type="EMBL" id="KAJ7542716.1"/>
    </source>
</evidence>
<evidence type="ECO:0000313" key="2">
    <source>
        <dbReference type="Proteomes" id="UP001162992"/>
    </source>
</evidence>
<accession>A0ACC2CL26</accession>
<name>A0ACC2CL26_DIPCM</name>